<dbReference type="PANTHER" id="PTHR12219">
    <property type="entry name" value="NADH-UBIQUINONE OXIDOREDUCTASE"/>
    <property type="match status" value="1"/>
</dbReference>
<evidence type="ECO:0000256" key="10">
    <source>
        <dbReference type="ARBA" id="ARBA00023136"/>
    </source>
</evidence>
<dbReference type="PANTHER" id="PTHR12219:SF8">
    <property type="entry name" value="NADH DEHYDROGENASE [UBIQUINONE] IRON-SULFUR PROTEIN 4, MITOCHONDRIAL"/>
    <property type="match status" value="1"/>
</dbReference>
<keyword evidence="7 11" id="KW-0809">Transit peptide</keyword>
<dbReference type="GO" id="GO:0005743">
    <property type="term" value="C:mitochondrial inner membrane"/>
    <property type="evidence" value="ECO:0007669"/>
    <property type="project" value="UniProtKB-SubCell"/>
</dbReference>
<keyword evidence="4 11" id="KW-0813">Transport</keyword>
<dbReference type="EMBL" id="GEDC01016615">
    <property type="protein sequence ID" value="JAS20683.1"/>
    <property type="molecule type" value="Transcribed_RNA"/>
</dbReference>
<keyword evidence="8 11" id="KW-0249">Electron transport</keyword>
<evidence type="ECO:0000256" key="3">
    <source>
        <dbReference type="ARBA" id="ARBA00015796"/>
    </source>
</evidence>
<keyword evidence="9 11" id="KW-0496">Mitochondrion</keyword>
<evidence type="ECO:0000256" key="7">
    <source>
        <dbReference type="ARBA" id="ARBA00022946"/>
    </source>
</evidence>
<dbReference type="InterPro" id="IPR006885">
    <property type="entry name" value="NADH_UbQ_FeS_4_mit-like"/>
</dbReference>
<reference evidence="12" key="1">
    <citation type="submission" date="2015-12" db="EMBL/GenBank/DDBJ databases">
        <title>De novo transcriptome assembly of four potential Pierce s Disease insect vectors from Arizona vineyards.</title>
        <authorList>
            <person name="Tassone E.E."/>
        </authorList>
    </citation>
    <scope>NUCLEOTIDE SEQUENCE</scope>
</reference>
<sequence length="182" mass="21026">MASLFIFRGACNKLKINTFKNNLCTSSVLSKLVDPTPIDPKYAITKPEEIKHDQQLGEYITIDSPMDISKFSGVPEEHIKTRRVRIYSPAKNAMQSGTDNIGHWQMQFETRDRWENPLMGWSSSGDPLSNMIIEFKSQQDATDFCDKNGWKWFIDEEKKPTPKVKNYGVNFAWNKRTRVSTK</sequence>
<evidence type="ECO:0000256" key="6">
    <source>
        <dbReference type="ARBA" id="ARBA00022792"/>
    </source>
</evidence>
<evidence type="ECO:0000256" key="8">
    <source>
        <dbReference type="ARBA" id="ARBA00022982"/>
    </source>
</evidence>
<comment type="subcellular location">
    <subcellularLocation>
        <location evidence="11">Mitochondrion inner membrane</location>
        <topology evidence="11">Peripheral membrane protein</topology>
        <orientation evidence="11">Matrix side</orientation>
    </subcellularLocation>
</comment>
<evidence type="ECO:0000256" key="2">
    <source>
        <dbReference type="ARBA" id="ARBA00005882"/>
    </source>
</evidence>
<comment type="function">
    <text evidence="1 11">Accessory subunit of the mitochondrial membrane respiratory chain NADH dehydrogenase (Complex I), that is believed not to be involved in catalysis. Complex I functions in the transfer of electrons from NADH to the respiratory chain. The immediate electron acceptor for the enzyme is believed to be ubiquinone.</text>
</comment>
<dbReference type="InterPro" id="IPR038532">
    <property type="entry name" value="NDUFS4-like_sf"/>
</dbReference>
<dbReference type="AlphaFoldDB" id="A0A1B6D4W0"/>
<evidence type="ECO:0000256" key="9">
    <source>
        <dbReference type="ARBA" id="ARBA00023128"/>
    </source>
</evidence>
<gene>
    <name evidence="12" type="ORF">g.16227</name>
</gene>
<evidence type="ECO:0000313" key="12">
    <source>
        <dbReference type="EMBL" id="JAS20683.1"/>
    </source>
</evidence>
<evidence type="ECO:0000256" key="11">
    <source>
        <dbReference type="RuleBase" id="RU367010"/>
    </source>
</evidence>
<keyword evidence="5 11" id="KW-0679">Respiratory chain</keyword>
<proteinExistence type="inferred from homology"/>
<evidence type="ECO:0000256" key="5">
    <source>
        <dbReference type="ARBA" id="ARBA00022660"/>
    </source>
</evidence>
<organism evidence="12">
    <name type="scientific">Clastoptera arizonana</name>
    <name type="common">Arizona spittle bug</name>
    <dbReference type="NCBI Taxonomy" id="38151"/>
    <lineage>
        <taxon>Eukaryota</taxon>
        <taxon>Metazoa</taxon>
        <taxon>Ecdysozoa</taxon>
        <taxon>Arthropoda</taxon>
        <taxon>Hexapoda</taxon>
        <taxon>Insecta</taxon>
        <taxon>Pterygota</taxon>
        <taxon>Neoptera</taxon>
        <taxon>Paraneoptera</taxon>
        <taxon>Hemiptera</taxon>
        <taxon>Auchenorrhyncha</taxon>
        <taxon>Cercopoidea</taxon>
        <taxon>Clastopteridae</taxon>
        <taxon>Clastoptera</taxon>
    </lineage>
</organism>
<dbReference type="FunFam" id="3.30.160.190:FF:000001">
    <property type="entry name" value="NADH-ubiquinone oxidoreductase 21 kDa subunit mitochondrial"/>
    <property type="match status" value="1"/>
</dbReference>
<evidence type="ECO:0000256" key="4">
    <source>
        <dbReference type="ARBA" id="ARBA00022448"/>
    </source>
</evidence>
<dbReference type="Pfam" id="PF04800">
    <property type="entry name" value="NDUS4"/>
    <property type="match status" value="1"/>
</dbReference>
<comment type="similarity">
    <text evidence="2 11">Belongs to the complex I NDUFS4 subunit family.</text>
</comment>
<accession>A0A1B6D4W0</accession>
<dbReference type="GO" id="GO:0022900">
    <property type="term" value="P:electron transport chain"/>
    <property type="evidence" value="ECO:0007669"/>
    <property type="project" value="InterPro"/>
</dbReference>
<name>A0A1B6D4W0_9HEMI</name>
<evidence type="ECO:0000256" key="1">
    <source>
        <dbReference type="ARBA" id="ARBA00003195"/>
    </source>
</evidence>
<keyword evidence="6 11" id="KW-0999">Mitochondrion inner membrane</keyword>
<keyword evidence="10 11" id="KW-0472">Membrane</keyword>
<dbReference type="Gene3D" id="3.30.160.190">
    <property type="entry name" value="atu1810 like domain"/>
    <property type="match status" value="1"/>
</dbReference>
<protein>
    <recommendedName>
        <fullName evidence="3 11">NADH dehydrogenase [ubiquinone] iron-sulfur protein 4, mitochondrial</fullName>
    </recommendedName>
</protein>